<reference evidence="2" key="3">
    <citation type="submission" date="2012-09" db="EMBL/GenBank/DDBJ databases">
        <authorList>
            <consortium name="VectorBase"/>
        </authorList>
    </citation>
    <scope>NUCLEOTIDE SEQUENCE</scope>
    <source>
        <strain evidence="2">Liverpool</strain>
    </source>
</reference>
<dbReference type="HOGENOM" id="CLU_006586_13_2_1"/>
<dbReference type="EMBL" id="CH477261">
    <property type="protein sequence ID" value="EAT45684.1"/>
    <property type="molecule type" value="Genomic_DNA"/>
</dbReference>
<evidence type="ECO:0000256" key="1">
    <source>
        <dbReference type="SAM" id="SignalP"/>
    </source>
</evidence>
<evidence type="ECO:0000313" key="3">
    <source>
        <dbReference type="Proteomes" id="UP000682892"/>
    </source>
</evidence>
<dbReference type="AlphaFoldDB" id="Q0IG74"/>
<evidence type="ECO:0000313" key="2">
    <source>
        <dbReference type="EMBL" id="EAT45684.1"/>
    </source>
</evidence>
<dbReference type="PhylomeDB" id="Q0IG74"/>
<dbReference type="STRING" id="7159.Q0IG74"/>
<name>Q0IG74_AEDAE</name>
<dbReference type="OrthoDB" id="7697912at2759"/>
<keyword evidence="1" id="KW-0732">Signal</keyword>
<proteinExistence type="predicted"/>
<sequence>MISKSATIFLVAAVLVQATCGLPAPQWLTFRDGKFGVNFGGYHAEAGLGGLLTGNSAHGGLSASAGTPNGQQAGAGLGGLLDGNDRSAGGGYAGATAGSGVGTSAAFGGSLNNARSAGGLGAEAHAPGTSKKVVKIGQTNGGAPPSETTLVHEAPPAPFATHTRFNDETNVRTKTKTVLKEVHTDLQAPPAIQPPAHSHTKTIYKKKVITRPHKVAIVESSYDNGAQGGQISNNFDLNRFFDFQAFSNIASSYSHPAPPAPSSFNSVAQVHHQDSEIQKEIHLNTRYDSNGHSGGSTHTHTVQAANNPNFWNDIFNIPISTLSAVNQFLNNKSAGGNIHVHKHTEVH</sequence>
<feature type="chain" id="PRO_5030174998" evidence="1">
    <location>
        <begin position="22"/>
        <end position="347"/>
    </location>
</feature>
<dbReference type="PaxDb" id="7159-AAEL003067-PB"/>
<dbReference type="OMA" id="FFDFQAF"/>
<feature type="signal peptide" evidence="1">
    <location>
        <begin position="1"/>
        <end position="21"/>
    </location>
</feature>
<reference evidence="2" key="2">
    <citation type="journal article" date="2007" name="Science">
        <title>Genome sequence of Aedes aegypti, a major arbovirus vector.</title>
        <authorList>
            <person name="Nene V."/>
            <person name="Wortman J.R."/>
            <person name="Lawson D."/>
            <person name="Haas B."/>
            <person name="Kodira C."/>
            <person name="Tu Z.J."/>
            <person name="Loftus B."/>
            <person name="Xi Z."/>
            <person name="Megy K."/>
            <person name="Grabherr M."/>
            <person name="Ren Q."/>
            <person name="Zdobnov E.M."/>
            <person name="Lobo N.F."/>
            <person name="Campbell K.S."/>
            <person name="Brown S.E."/>
            <person name="Bonaldo M.F."/>
            <person name="Zhu J."/>
            <person name="Sinkins S.P."/>
            <person name="Hogenkamp D.G."/>
            <person name="Amedeo P."/>
            <person name="Arensburger P."/>
            <person name="Atkinson P.W."/>
            <person name="Bidwell S."/>
            <person name="Biedler J."/>
            <person name="Birney E."/>
            <person name="Bruggner R.V."/>
            <person name="Costas J."/>
            <person name="Coy M.R."/>
            <person name="Crabtree J."/>
            <person name="Crawford M."/>
            <person name="Debruyn B."/>
            <person name="Decaprio D."/>
            <person name="Eiglmeier K."/>
            <person name="Eisenstadt E."/>
            <person name="El-Dorry H."/>
            <person name="Gelbart W.M."/>
            <person name="Gomes S.L."/>
            <person name="Hammond M."/>
            <person name="Hannick L.I."/>
            <person name="Hogan J.R."/>
            <person name="Holmes M.H."/>
            <person name="Jaffe D."/>
            <person name="Johnston J.S."/>
            <person name="Kennedy R.C."/>
            <person name="Koo H."/>
            <person name="Kravitz S."/>
            <person name="Kriventseva E.V."/>
            <person name="Kulp D."/>
            <person name="Labutti K."/>
            <person name="Lee E."/>
            <person name="Li S."/>
            <person name="Lovin D.D."/>
            <person name="Mao C."/>
            <person name="Mauceli E."/>
            <person name="Menck C.F."/>
            <person name="Miller J.R."/>
            <person name="Montgomery P."/>
            <person name="Mori A."/>
            <person name="Nascimento A.L."/>
            <person name="Naveira H.F."/>
            <person name="Nusbaum C."/>
            <person name="O'leary S."/>
            <person name="Orvis J."/>
            <person name="Pertea M."/>
            <person name="Quesneville H."/>
            <person name="Reidenbach K.R."/>
            <person name="Rogers Y.H."/>
            <person name="Roth C.W."/>
            <person name="Schneider J.R."/>
            <person name="Schatz M."/>
            <person name="Shumway M."/>
            <person name="Stanke M."/>
            <person name="Stinson E.O."/>
            <person name="Tubio J.M."/>
            <person name="Vanzee J.P."/>
            <person name="Verjovski-Almeida S."/>
            <person name="Werner D."/>
            <person name="White O."/>
            <person name="Wyder S."/>
            <person name="Zeng Q."/>
            <person name="Zhao Q."/>
            <person name="Zhao Y."/>
            <person name="Hill C.A."/>
            <person name="Raikhel A.S."/>
            <person name="Soares M.B."/>
            <person name="Knudson D.L."/>
            <person name="Lee N.H."/>
            <person name="Galagan J."/>
            <person name="Salzberg S.L."/>
            <person name="Paulsen I.T."/>
            <person name="Dimopoulos G."/>
            <person name="Collins F.H."/>
            <person name="Birren B."/>
            <person name="Fraser-Liggett C.M."/>
            <person name="Severson D.W."/>
        </authorList>
    </citation>
    <scope>NUCLEOTIDE SEQUENCE [LARGE SCALE GENOMIC DNA]</scope>
    <source>
        <strain evidence="2">Liverpool</strain>
    </source>
</reference>
<protein>
    <submittedName>
        <fullName evidence="2">AAEL003067-PB</fullName>
    </submittedName>
</protein>
<reference evidence="2" key="1">
    <citation type="submission" date="2005-10" db="EMBL/GenBank/DDBJ databases">
        <authorList>
            <person name="Loftus B.J."/>
            <person name="Nene V.M."/>
            <person name="Hannick L.I."/>
            <person name="Bidwell S."/>
            <person name="Haas B."/>
            <person name="Amedeo P."/>
            <person name="Orvis J."/>
            <person name="Wortman J.R."/>
            <person name="White O.R."/>
            <person name="Salzberg S."/>
            <person name="Shumway M."/>
            <person name="Koo H."/>
            <person name="Zhao Y."/>
            <person name="Holmes M."/>
            <person name="Miller J."/>
            <person name="Schatz M."/>
            <person name="Pop M."/>
            <person name="Pai G."/>
            <person name="Utterback T."/>
            <person name="Rogers Y.-H."/>
            <person name="Kravitz S."/>
            <person name="Fraser C.M."/>
        </authorList>
    </citation>
    <scope>NUCLEOTIDE SEQUENCE</scope>
    <source>
        <strain evidence="2">Liverpool</strain>
    </source>
</reference>
<gene>
    <name evidence="2" type="ORF">AaeL_AAEL003067</name>
</gene>
<accession>Q0IG74</accession>
<organism evidence="2 3">
    <name type="scientific">Aedes aegypti</name>
    <name type="common">Yellowfever mosquito</name>
    <name type="synonym">Culex aegypti</name>
    <dbReference type="NCBI Taxonomy" id="7159"/>
    <lineage>
        <taxon>Eukaryota</taxon>
        <taxon>Metazoa</taxon>
        <taxon>Ecdysozoa</taxon>
        <taxon>Arthropoda</taxon>
        <taxon>Hexapoda</taxon>
        <taxon>Insecta</taxon>
        <taxon>Pterygota</taxon>
        <taxon>Neoptera</taxon>
        <taxon>Endopterygota</taxon>
        <taxon>Diptera</taxon>
        <taxon>Nematocera</taxon>
        <taxon>Culicoidea</taxon>
        <taxon>Culicidae</taxon>
        <taxon>Culicinae</taxon>
        <taxon>Aedini</taxon>
        <taxon>Aedes</taxon>
        <taxon>Stegomyia</taxon>
    </lineage>
</organism>
<dbReference type="VEuPathDB" id="VectorBase:AAEL003067"/>
<dbReference type="Proteomes" id="UP000682892">
    <property type="component" value="Chromosome 2"/>
</dbReference>
<dbReference type="eggNOG" id="ENOG502S95T">
    <property type="taxonomic scope" value="Eukaryota"/>
</dbReference>